<gene>
    <name evidence="12" type="ORF">COV89_02175</name>
</gene>
<dbReference type="GO" id="GO:0051301">
    <property type="term" value="P:cell division"/>
    <property type="evidence" value="ECO:0007669"/>
    <property type="project" value="UniProtKB-KW"/>
</dbReference>
<evidence type="ECO:0000256" key="8">
    <source>
        <dbReference type="ARBA" id="ARBA00023306"/>
    </source>
</evidence>
<dbReference type="Gene3D" id="1.10.150.130">
    <property type="match status" value="1"/>
</dbReference>
<organism evidence="12 13">
    <name type="scientific">Candidatus Shapirobacteria bacterium CG11_big_fil_rev_8_21_14_0_20_40_12</name>
    <dbReference type="NCBI Taxonomy" id="1974889"/>
    <lineage>
        <taxon>Bacteria</taxon>
        <taxon>Candidatus Shapironibacteriota</taxon>
    </lineage>
</organism>
<evidence type="ECO:0000313" key="13">
    <source>
        <dbReference type="Proteomes" id="UP000231371"/>
    </source>
</evidence>
<dbReference type="InterPro" id="IPR050090">
    <property type="entry name" value="Tyrosine_recombinase_XerCD"/>
</dbReference>
<evidence type="ECO:0000313" key="12">
    <source>
        <dbReference type="EMBL" id="PIQ70103.1"/>
    </source>
</evidence>
<name>A0A2H0KHP9_9BACT</name>
<proteinExistence type="predicted"/>
<accession>A0A2H0KHP9</accession>
<keyword evidence="4" id="KW-0159">Chromosome partition</keyword>
<reference evidence="12 13" key="1">
    <citation type="submission" date="2017-09" db="EMBL/GenBank/DDBJ databases">
        <title>Depth-based differentiation of microbial function through sediment-hosted aquifers and enrichment of novel symbionts in the deep terrestrial subsurface.</title>
        <authorList>
            <person name="Probst A.J."/>
            <person name="Ladd B."/>
            <person name="Jarett J.K."/>
            <person name="Geller-Mcgrath D.E."/>
            <person name="Sieber C.M."/>
            <person name="Emerson J.B."/>
            <person name="Anantharaman K."/>
            <person name="Thomas B.C."/>
            <person name="Malmstrom R."/>
            <person name="Stieglmeier M."/>
            <person name="Klingl A."/>
            <person name="Woyke T."/>
            <person name="Ryan C.M."/>
            <person name="Banfield J.F."/>
        </authorList>
    </citation>
    <scope>NUCLEOTIDE SEQUENCE [LARGE SCALE GENOMIC DNA]</scope>
    <source>
        <strain evidence="12">CG11_big_fil_rev_8_21_14_0_20_40_12</strain>
    </source>
</reference>
<dbReference type="EMBL" id="PCVI01000035">
    <property type="protein sequence ID" value="PIQ70103.1"/>
    <property type="molecule type" value="Genomic_DNA"/>
</dbReference>
<dbReference type="CDD" id="cd00397">
    <property type="entry name" value="DNA_BRE_C"/>
    <property type="match status" value="1"/>
</dbReference>
<comment type="caution">
    <text evidence="12">The sequence shown here is derived from an EMBL/GenBank/DDBJ whole genome shotgun (WGS) entry which is preliminary data.</text>
</comment>
<evidence type="ECO:0008006" key="14">
    <source>
        <dbReference type="Google" id="ProtNLM"/>
    </source>
</evidence>
<keyword evidence="2" id="KW-0963">Cytoplasm</keyword>
<dbReference type="InterPro" id="IPR010998">
    <property type="entry name" value="Integrase_recombinase_N"/>
</dbReference>
<sequence>MNNIVSLKDTLGKFTDFLKKQKRASATILAYKADITQLVKFLEKKGLTSPGSVTTVLLNEFKADLERNGYIAKSVSRKINSIKTFFKFLKTDGFIQEDPAAAVTHPKYEIKPPRILSRLEYRALRDACRGDARISAVVEIMLQTGIRIAEAANLSLDDIKENEIHIKTYESHGERDIPLNKAAKEALNRYFTERPKVKERSLFVTKTGRSFLVRNIRSSIEKYFELAGIKDATVNDLRHTWIFHHLASGTPLVVISKLAGHKRLSTTEKYLKLIGEKKEGSVKLEEL</sequence>
<dbReference type="Gene3D" id="1.10.443.10">
    <property type="entry name" value="Intergrase catalytic core"/>
    <property type="match status" value="1"/>
</dbReference>
<evidence type="ECO:0000256" key="2">
    <source>
        <dbReference type="ARBA" id="ARBA00022490"/>
    </source>
</evidence>
<evidence type="ECO:0000256" key="1">
    <source>
        <dbReference type="ARBA" id="ARBA00004496"/>
    </source>
</evidence>
<feature type="domain" description="Core-binding (CB)" evidence="11">
    <location>
        <begin position="5"/>
        <end position="90"/>
    </location>
</feature>
<keyword evidence="8" id="KW-0131">Cell cycle</keyword>
<dbReference type="SUPFAM" id="SSF56349">
    <property type="entry name" value="DNA breaking-rejoining enzymes"/>
    <property type="match status" value="1"/>
</dbReference>
<dbReference type="GO" id="GO:0003677">
    <property type="term" value="F:DNA binding"/>
    <property type="evidence" value="ECO:0007669"/>
    <property type="project" value="UniProtKB-UniRule"/>
</dbReference>
<dbReference type="GO" id="GO:0005737">
    <property type="term" value="C:cytoplasm"/>
    <property type="evidence" value="ECO:0007669"/>
    <property type="project" value="UniProtKB-SubCell"/>
</dbReference>
<dbReference type="InterPro" id="IPR011010">
    <property type="entry name" value="DNA_brk_join_enz"/>
</dbReference>
<dbReference type="PANTHER" id="PTHR30349">
    <property type="entry name" value="PHAGE INTEGRASE-RELATED"/>
    <property type="match status" value="1"/>
</dbReference>
<dbReference type="GO" id="GO:0006310">
    <property type="term" value="P:DNA recombination"/>
    <property type="evidence" value="ECO:0007669"/>
    <property type="project" value="UniProtKB-KW"/>
</dbReference>
<keyword evidence="5" id="KW-0229">DNA integration</keyword>
<dbReference type="InterPro" id="IPR013762">
    <property type="entry name" value="Integrase-like_cat_sf"/>
</dbReference>
<keyword evidence="6 9" id="KW-0238">DNA-binding</keyword>
<dbReference type="InterPro" id="IPR002104">
    <property type="entry name" value="Integrase_catalytic"/>
</dbReference>
<evidence type="ECO:0000259" key="10">
    <source>
        <dbReference type="PROSITE" id="PS51898"/>
    </source>
</evidence>
<dbReference type="AlphaFoldDB" id="A0A2H0KHP9"/>
<evidence type="ECO:0000256" key="5">
    <source>
        <dbReference type="ARBA" id="ARBA00022908"/>
    </source>
</evidence>
<evidence type="ECO:0000256" key="3">
    <source>
        <dbReference type="ARBA" id="ARBA00022618"/>
    </source>
</evidence>
<dbReference type="Proteomes" id="UP000231371">
    <property type="component" value="Unassembled WGS sequence"/>
</dbReference>
<dbReference type="PANTHER" id="PTHR30349:SF77">
    <property type="entry name" value="TYROSINE RECOMBINASE XERC"/>
    <property type="match status" value="1"/>
</dbReference>
<dbReference type="InterPro" id="IPR004107">
    <property type="entry name" value="Integrase_SAM-like_N"/>
</dbReference>
<evidence type="ECO:0000256" key="9">
    <source>
        <dbReference type="PROSITE-ProRule" id="PRU01248"/>
    </source>
</evidence>
<keyword evidence="3" id="KW-0132">Cell division</keyword>
<evidence type="ECO:0000256" key="6">
    <source>
        <dbReference type="ARBA" id="ARBA00023125"/>
    </source>
</evidence>
<feature type="domain" description="Tyr recombinase" evidence="10">
    <location>
        <begin position="111"/>
        <end position="283"/>
    </location>
</feature>
<evidence type="ECO:0000256" key="7">
    <source>
        <dbReference type="ARBA" id="ARBA00023172"/>
    </source>
</evidence>
<dbReference type="InterPro" id="IPR044068">
    <property type="entry name" value="CB"/>
</dbReference>
<dbReference type="Pfam" id="PF00589">
    <property type="entry name" value="Phage_integrase"/>
    <property type="match status" value="1"/>
</dbReference>
<dbReference type="GO" id="GO:0007059">
    <property type="term" value="P:chromosome segregation"/>
    <property type="evidence" value="ECO:0007669"/>
    <property type="project" value="UniProtKB-KW"/>
</dbReference>
<evidence type="ECO:0000259" key="11">
    <source>
        <dbReference type="PROSITE" id="PS51900"/>
    </source>
</evidence>
<dbReference type="PROSITE" id="PS51900">
    <property type="entry name" value="CB"/>
    <property type="match status" value="1"/>
</dbReference>
<dbReference type="Pfam" id="PF02899">
    <property type="entry name" value="Phage_int_SAM_1"/>
    <property type="match status" value="1"/>
</dbReference>
<dbReference type="GO" id="GO:0015074">
    <property type="term" value="P:DNA integration"/>
    <property type="evidence" value="ECO:0007669"/>
    <property type="project" value="UniProtKB-KW"/>
</dbReference>
<protein>
    <recommendedName>
        <fullName evidence="14">Tyrosine recombinase XerC</fullName>
    </recommendedName>
</protein>
<dbReference type="PROSITE" id="PS51898">
    <property type="entry name" value="TYR_RECOMBINASE"/>
    <property type="match status" value="1"/>
</dbReference>
<evidence type="ECO:0000256" key="4">
    <source>
        <dbReference type="ARBA" id="ARBA00022829"/>
    </source>
</evidence>
<comment type="subcellular location">
    <subcellularLocation>
        <location evidence="1">Cytoplasm</location>
    </subcellularLocation>
</comment>
<keyword evidence="7" id="KW-0233">DNA recombination</keyword>